<keyword evidence="3" id="KW-1185">Reference proteome</keyword>
<evidence type="ECO:0000313" key="2">
    <source>
        <dbReference type="EMBL" id="PRQ26171.1"/>
    </source>
</evidence>
<reference evidence="2 3" key="1">
    <citation type="journal article" date="2018" name="Nat. Genet.">
        <title>The Rosa genome provides new insights in the design of modern roses.</title>
        <authorList>
            <person name="Bendahmane M."/>
        </authorList>
    </citation>
    <scope>NUCLEOTIDE SEQUENCE [LARGE SCALE GENOMIC DNA]</scope>
    <source>
        <strain evidence="3">cv. Old Blush</strain>
    </source>
</reference>
<evidence type="ECO:0000256" key="1">
    <source>
        <dbReference type="SAM" id="Phobius"/>
    </source>
</evidence>
<sequence length="98" mass="10779">MNKIRHRHKQPSGWSASAEKFYKLNFDGSVLPFVKLLLALLAVIYMFGEVVVVAGSASFGNISVVVQAEFTTLKLGLIQAVRLKSDVAREGEFECSSM</sequence>
<feature type="transmembrane region" description="Helical" evidence="1">
    <location>
        <begin position="30"/>
        <end position="48"/>
    </location>
</feature>
<protein>
    <submittedName>
        <fullName evidence="2">Uncharacterized protein</fullName>
    </submittedName>
</protein>
<accession>A0A2P6PW65</accession>
<keyword evidence="1" id="KW-1133">Transmembrane helix</keyword>
<dbReference type="EMBL" id="PDCK01000044">
    <property type="protein sequence ID" value="PRQ26171.1"/>
    <property type="molecule type" value="Genomic_DNA"/>
</dbReference>
<keyword evidence="1" id="KW-0472">Membrane</keyword>
<evidence type="ECO:0000313" key="3">
    <source>
        <dbReference type="Proteomes" id="UP000238479"/>
    </source>
</evidence>
<organism evidence="2 3">
    <name type="scientific">Rosa chinensis</name>
    <name type="common">China rose</name>
    <dbReference type="NCBI Taxonomy" id="74649"/>
    <lineage>
        <taxon>Eukaryota</taxon>
        <taxon>Viridiplantae</taxon>
        <taxon>Streptophyta</taxon>
        <taxon>Embryophyta</taxon>
        <taxon>Tracheophyta</taxon>
        <taxon>Spermatophyta</taxon>
        <taxon>Magnoliopsida</taxon>
        <taxon>eudicotyledons</taxon>
        <taxon>Gunneridae</taxon>
        <taxon>Pentapetalae</taxon>
        <taxon>rosids</taxon>
        <taxon>fabids</taxon>
        <taxon>Rosales</taxon>
        <taxon>Rosaceae</taxon>
        <taxon>Rosoideae</taxon>
        <taxon>Rosoideae incertae sedis</taxon>
        <taxon>Rosa</taxon>
    </lineage>
</organism>
<dbReference type="Gramene" id="PRQ26171">
    <property type="protein sequence ID" value="PRQ26171"/>
    <property type="gene ID" value="RchiOBHm_Chr6g0291681"/>
</dbReference>
<keyword evidence="1" id="KW-0812">Transmembrane</keyword>
<gene>
    <name evidence="2" type="ORF">RchiOBHm_Chr6g0291681</name>
</gene>
<comment type="caution">
    <text evidence="2">The sequence shown here is derived from an EMBL/GenBank/DDBJ whole genome shotgun (WGS) entry which is preliminary data.</text>
</comment>
<dbReference type="Proteomes" id="UP000238479">
    <property type="component" value="Chromosome 6"/>
</dbReference>
<dbReference type="AlphaFoldDB" id="A0A2P6PW65"/>
<name>A0A2P6PW65_ROSCH</name>
<proteinExistence type="predicted"/>